<dbReference type="AlphaFoldDB" id="A0A074S2W9"/>
<sequence>MSFDCNAPFIAYSLLSTFSTINENERDAVQLILELIPCYDVLSKELYVTHEAHAVAQILLDELRMMASRHSYVQESALEDIAEARDLLNVIVLPLVHHLSESEYSEIRRTIEDADKLLSNSLDLLNELLTVWRLRNIDVVNEWHSYPIEGLEHYHSGMELPNGVKLEELLMPLPYPTKLHSSDSGYLTEDEGPKQKPERRRKRQIRSYASESGKPRAVPRSEGARELALKSKPRPKSKHFFLPRFTSSRTSSDSAHDSGDISDSSRSYNGHFRRYPNFVERGDEIECLCETGHVCLLHPDGHPSDYEVDVRIPRRKRLVNLVKTVVMRL</sequence>
<organism evidence="2 3">
    <name type="scientific">Rhizoctonia solani 123E</name>
    <dbReference type="NCBI Taxonomy" id="1423351"/>
    <lineage>
        <taxon>Eukaryota</taxon>
        <taxon>Fungi</taxon>
        <taxon>Dikarya</taxon>
        <taxon>Basidiomycota</taxon>
        <taxon>Agaricomycotina</taxon>
        <taxon>Agaricomycetes</taxon>
        <taxon>Cantharellales</taxon>
        <taxon>Ceratobasidiaceae</taxon>
        <taxon>Rhizoctonia</taxon>
    </lineage>
</organism>
<feature type="region of interest" description="Disordered" evidence="1">
    <location>
        <begin position="180"/>
        <end position="267"/>
    </location>
</feature>
<dbReference type="OrthoDB" id="3164299at2759"/>
<evidence type="ECO:0000256" key="1">
    <source>
        <dbReference type="SAM" id="MobiDB-lite"/>
    </source>
</evidence>
<comment type="caution">
    <text evidence="2">The sequence shown here is derived from an EMBL/GenBank/DDBJ whole genome shotgun (WGS) entry which is preliminary data.</text>
</comment>
<dbReference type="Proteomes" id="UP000027456">
    <property type="component" value="Unassembled WGS sequence"/>
</dbReference>
<dbReference type="HOGENOM" id="CLU_083698_0_0_1"/>
<dbReference type="EMBL" id="AZST01000051">
    <property type="protein sequence ID" value="KEP53691.1"/>
    <property type="molecule type" value="Genomic_DNA"/>
</dbReference>
<protein>
    <submittedName>
        <fullName evidence="2">Putative uroporphyrinogen decarboxylase</fullName>
    </submittedName>
</protein>
<reference evidence="2 3" key="1">
    <citation type="submission" date="2013-12" db="EMBL/GenBank/DDBJ databases">
        <authorList>
            <person name="Cubeta M."/>
            <person name="Pakala S."/>
            <person name="Fedorova N."/>
            <person name="Thomas E."/>
            <person name="Dean R."/>
            <person name="Jabaji S."/>
            <person name="Neate S."/>
            <person name="Toda T."/>
            <person name="Tavantzis S."/>
            <person name="Vilgalys R."/>
            <person name="Bharathan N."/>
            <person name="Pakala S."/>
            <person name="Losada L.S."/>
            <person name="Zafar N."/>
            <person name="Nierman W."/>
        </authorList>
    </citation>
    <scope>NUCLEOTIDE SEQUENCE [LARGE SCALE GENOMIC DNA]</scope>
    <source>
        <strain evidence="2 3">123E</strain>
    </source>
</reference>
<evidence type="ECO:0000313" key="2">
    <source>
        <dbReference type="EMBL" id="KEP53691.1"/>
    </source>
</evidence>
<gene>
    <name evidence="2" type="ORF">V565_027120</name>
</gene>
<evidence type="ECO:0000313" key="3">
    <source>
        <dbReference type="Proteomes" id="UP000027456"/>
    </source>
</evidence>
<keyword evidence="3" id="KW-1185">Reference proteome</keyword>
<feature type="compositionally biased region" description="Basic residues" evidence="1">
    <location>
        <begin position="231"/>
        <end position="241"/>
    </location>
</feature>
<accession>A0A074S2W9</accession>
<name>A0A074S2W9_9AGAM</name>
<proteinExistence type="predicted"/>